<dbReference type="GeneID" id="110252261"/>
<keyword evidence="10 11" id="KW-0407">Ion channel</keyword>
<keyword evidence="6" id="KW-0915">Sodium</keyword>
<reference evidence="13" key="1">
    <citation type="submission" date="2022-11" db="UniProtKB">
        <authorList>
            <consortium name="EnsemblMetazoa"/>
        </authorList>
    </citation>
    <scope>IDENTIFICATION</scope>
</reference>
<evidence type="ECO:0000256" key="4">
    <source>
        <dbReference type="ARBA" id="ARBA00022692"/>
    </source>
</evidence>
<name>A0A913Y4Q0_EXADI</name>
<dbReference type="Proteomes" id="UP000887567">
    <property type="component" value="Unplaced"/>
</dbReference>
<dbReference type="GO" id="GO:0015280">
    <property type="term" value="F:ligand-gated sodium channel activity"/>
    <property type="evidence" value="ECO:0007669"/>
    <property type="project" value="TreeGrafter"/>
</dbReference>
<keyword evidence="3 11" id="KW-0894">Sodium channel</keyword>
<comment type="subcellular location">
    <subcellularLocation>
        <location evidence="1">Membrane</location>
        <topology evidence="1">Multi-pass membrane protein</topology>
    </subcellularLocation>
</comment>
<dbReference type="Gene3D" id="1.10.287.770">
    <property type="entry name" value="YojJ-like"/>
    <property type="match status" value="1"/>
</dbReference>
<dbReference type="PANTHER" id="PTHR11690">
    <property type="entry name" value="AMILORIDE-SENSITIVE SODIUM CHANNEL-RELATED"/>
    <property type="match status" value="1"/>
</dbReference>
<keyword evidence="9 11" id="KW-0739">Sodium transport</keyword>
<dbReference type="GO" id="GO:0005886">
    <property type="term" value="C:plasma membrane"/>
    <property type="evidence" value="ECO:0007669"/>
    <property type="project" value="TreeGrafter"/>
</dbReference>
<keyword evidence="4 11" id="KW-0812">Transmembrane</keyword>
<dbReference type="Gene3D" id="1.10.287.820">
    <property type="entry name" value="Acid-sensing ion channel domain"/>
    <property type="match status" value="1"/>
</dbReference>
<keyword evidence="7 11" id="KW-0406">Ion transport</keyword>
<feature type="transmembrane region" description="Helical" evidence="12">
    <location>
        <begin position="324"/>
        <end position="347"/>
    </location>
</feature>
<keyword evidence="5 12" id="KW-1133">Transmembrane helix</keyword>
<evidence type="ECO:0000313" key="13">
    <source>
        <dbReference type="EnsemblMetazoa" id="XP_020914699.2"/>
    </source>
</evidence>
<dbReference type="OrthoDB" id="6502088at2759"/>
<dbReference type="PRINTS" id="PR01078">
    <property type="entry name" value="AMINACHANNEL"/>
</dbReference>
<evidence type="ECO:0000256" key="2">
    <source>
        <dbReference type="ARBA" id="ARBA00022448"/>
    </source>
</evidence>
<sequence length="364" mass="41300">MGTIAQDYLDQMDTIKIRNTGEIQKDVPSFDVEKFVKKAGHQIEKMINGCKFPGIRCLKTKEFTMATTLSYLYGLCYTFNANASTVKEVSTGKHQGLTLELDAESSEYYGPFSYHATGFKVVLHEPGTFHNIDNIEGFDLSPGFLTSIRIKREKTISLPHPYPSNCGSKKLLNFERYSQPSCLIECKSRLLADKCKCRYVGMVEKGIDVKRFCNSTEITQCIIKTSQGIKDHCDCPRPCLSIHYNAKTSMAYYPSQHTWKTMIKTHNTTGYNTSDPQQLERLQAYARKTYTAVTIFYQSMSTDVTRERPAYTLSEMGSNIGGSMGMFLGCSFLTVCELIDLVIMVYLKRRKRKSSNMVRDFSQA</sequence>
<comment type="similarity">
    <text evidence="11">Belongs to the amiloride-sensitive sodium channel (TC 1.A.6) family.</text>
</comment>
<evidence type="ECO:0000256" key="6">
    <source>
        <dbReference type="ARBA" id="ARBA00023053"/>
    </source>
</evidence>
<evidence type="ECO:0000256" key="3">
    <source>
        <dbReference type="ARBA" id="ARBA00022461"/>
    </source>
</evidence>
<dbReference type="OMA" id="MACEQIC"/>
<dbReference type="PROSITE" id="PS01206">
    <property type="entry name" value="ASC"/>
    <property type="match status" value="1"/>
</dbReference>
<evidence type="ECO:0000256" key="10">
    <source>
        <dbReference type="ARBA" id="ARBA00023303"/>
    </source>
</evidence>
<evidence type="ECO:0000256" key="1">
    <source>
        <dbReference type="ARBA" id="ARBA00004141"/>
    </source>
</evidence>
<dbReference type="EnsemblMetazoa" id="XM_021059040.2">
    <property type="protein sequence ID" value="XP_020914699.2"/>
    <property type="gene ID" value="LOC110252261"/>
</dbReference>
<evidence type="ECO:0000256" key="9">
    <source>
        <dbReference type="ARBA" id="ARBA00023201"/>
    </source>
</evidence>
<dbReference type="KEGG" id="epa:110252261"/>
<evidence type="ECO:0000256" key="11">
    <source>
        <dbReference type="RuleBase" id="RU000679"/>
    </source>
</evidence>
<proteinExistence type="inferred from homology"/>
<dbReference type="InterPro" id="IPR001873">
    <property type="entry name" value="ENaC"/>
</dbReference>
<keyword evidence="8 12" id="KW-0472">Membrane</keyword>
<dbReference type="Pfam" id="PF00858">
    <property type="entry name" value="ASC"/>
    <property type="match status" value="1"/>
</dbReference>
<dbReference type="InterPro" id="IPR020903">
    <property type="entry name" value="ENaC_CS"/>
</dbReference>
<accession>A0A913Y4Q0</accession>
<evidence type="ECO:0000256" key="12">
    <source>
        <dbReference type="SAM" id="Phobius"/>
    </source>
</evidence>
<evidence type="ECO:0000256" key="5">
    <source>
        <dbReference type="ARBA" id="ARBA00022989"/>
    </source>
</evidence>
<organism evidence="13 14">
    <name type="scientific">Exaiptasia diaphana</name>
    <name type="common">Tropical sea anemone</name>
    <name type="synonym">Aiptasia pulchella</name>
    <dbReference type="NCBI Taxonomy" id="2652724"/>
    <lineage>
        <taxon>Eukaryota</taxon>
        <taxon>Metazoa</taxon>
        <taxon>Cnidaria</taxon>
        <taxon>Anthozoa</taxon>
        <taxon>Hexacorallia</taxon>
        <taxon>Actiniaria</taxon>
        <taxon>Aiptasiidae</taxon>
        <taxon>Exaiptasia</taxon>
    </lineage>
</organism>
<evidence type="ECO:0000313" key="14">
    <source>
        <dbReference type="Proteomes" id="UP000887567"/>
    </source>
</evidence>
<keyword evidence="14" id="KW-1185">Reference proteome</keyword>
<evidence type="ECO:0000256" key="8">
    <source>
        <dbReference type="ARBA" id="ARBA00023136"/>
    </source>
</evidence>
<dbReference type="AlphaFoldDB" id="A0A913Y4Q0"/>
<keyword evidence="2 11" id="KW-0813">Transport</keyword>
<protein>
    <submittedName>
        <fullName evidence="13">Uncharacterized protein</fullName>
    </submittedName>
</protein>
<evidence type="ECO:0000256" key="7">
    <source>
        <dbReference type="ARBA" id="ARBA00023065"/>
    </source>
</evidence>
<dbReference type="RefSeq" id="XP_020914699.2">
    <property type="nucleotide sequence ID" value="XM_021059040.2"/>
</dbReference>
<dbReference type="PANTHER" id="PTHR11690:SF222">
    <property type="entry name" value="AMILORIDE-SENSITIVE SODIUM CHANNEL SUBUNIT GAMMA"/>
    <property type="match status" value="1"/>
</dbReference>